<gene>
    <name evidence="1" type="ORF">DHEL01_v201929</name>
</gene>
<name>A0A2P5IAY7_DIAHE</name>
<proteinExistence type="predicted"/>
<evidence type="ECO:0000313" key="1">
    <source>
        <dbReference type="EMBL" id="POS79671.1"/>
    </source>
</evidence>
<protein>
    <submittedName>
        <fullName evidence="1">Gliotoxin biosynthesis protein GliK</fullName>
    </submittedName>
</protein>
<dbReference type="Gene3D" id="3.10.490.10">
    <property type="entry name" value="Gamma-glutamyl cyclotransferase-like"/>
    <property type="match status" value="1"/>
</dbReference>
<reference evidence="1" key="1">
    <citation type="submission" date="2017-09" db="EMBL/GenBank/DDBJ databases">
        <title>Polyketide synthases of a Diaporthe helianthi virulent isolate.</title>
        <authorList>
            <person name="Baroncelli R."/>
        </authorList>
    </citation>
    <scope>NUCLEOTIDE SEQUENCE [LARGE SCALE GENOMIC DNA]</scope>
    <source>
        <strain evidence="1">7/96</strain>
    </source>
</reference>
<sequence length="145" mass="15519">MVVVLTLEPPKANVWYLAYGSNLSSSKFVKDRGIVPIESAVVRVPGFTLDFTTAGIPYEEPSFASICRLPFGTREDKVLVGQPVDSRMGDEGRGTLLGTAYLVTPEQYKRIISSEGGGIAYQEVEVPKSCKNFGLSATQAPGASA</sequence>
<evidence type="ECO:0000313" key="2">
    <source>
        <dbReference type="Proteomes" id="UP000094444"/>
    </source>
</evidence>
<dbReference type="InParanoid" id="A0A2P5IAY7"/>
<dbReference type="OrthoDB" id="2017317at2759"/>
<comment type="caution">
    <text evidence="1">The sequence shown here is derived from an EMBL/GenBank/DDBJ whole genome shotgun (WGS) entry which is preliminary data.</text>
</comment>
<keyword evidence="2" id="KW-1185">Reference proteome</keyword>
<dbReference type="Proteomes" id="UP000094444">
    <property type="component" value="Unassembled WGS sequence"/>
</dbReference>
<accession>A0A2P5IAY7</accession>
<dbReference type="EMBL" id="MAVT02000096">
    <property type="protein sequence ID" value="POS79671.1"/>
    <property type="molecule type" value="Genomic_DNA"/>
</dbReference>
<dbReference type="STRING" id="158607.A0A2P5IAY7"/>
<organism evidence="1 2">
    <name type="scientific">Diaporthe helianthi</name>
    <dbReference type="NCBI Taxonomy" id="158607"/>
    <lineage>
        <taxon>Eukaryota</taxon>
        <taxon>Fungi</taxon>
        <taxon>Dikarya</taxon>
        <taxon>Ascomycota</taxon>
        <taxon>Pezizomycotina</taxon>
        <taxon>Sordariomycetes</taxon>
        <taxon>Sordariomycetidae</taxon>
        <taxon>Diaporthales</taxon>
        <taxon>Diaporthaceae</taxon>
        <taxon>Diaporthe</taxon>
    </lineage>
</organism>
<dbReference type="AlphaFoldDB" id="A0A2P5IAY7"/>